<feature type="domain" description="ABC transporter" evidence="5">
    <location>
        <begin position="14"/>
        <end position="239"/>
    </location>
</feature>
<dbReference type="PATRIC" id="fig|1544413.3.peg.817"/>
<keyword evidence="6" id="KW-0378">Hydrolase</keyword>
<dbReference type="SUPFAM" id="SSF52540">
    <property type="entry name" value="P-loop containing nucleoside triphosphate hydrolases"/>
    <property type="match status" value="1"/>
</dbReference>
<evidence type="ECO:0000259" key="5">
    <source>
        <dbReference type="PROSITE" id="PS50893"/>
    </source>
</evidence>
<organism evidence="6 7">
    <name type="scientific">Corynebacterium lowii</name>
    <dbReference type="NCBI Taxonomy" id="1544413"/>
    <lineage>
        <taxon>Bacteria</taxon>
        <taxon>Bacillati</taxon>
        <taxon>Actinomycetota</taxon>
        <taxon>Actinomycetes</taxon>
        <taxon>Mycobacteriales</taxon>
        <taxon>Corynebacteriaceae</taxon>
        <taxon>Corynebacterium</taxon>
    </lineage>
</organism>
<reference evidence="6 7" key="1">
    <citation type="submission" date="2015-10" db="EMBL/GenBank/DDBJ databases">
        <title>Corynebacteirum lowii and Corynebacterium oculi species nova, derived from human clinical disease and and emended description of Corynebacterium mastiditis.</title>
        <authorList>
            <person name="Bernard K."/>
            <person name="Pacheco A.L."/>
            <person name="Mcdougall C."/>
            <person name="Burtx T."/>
            <person name="Weibe D."/>
            <person name="Tyler S."/>
            <person name="Olson A.B."/>
            <person name="Cnockaert M."/>
            <person name="Eguchi H."/>
            <person name="Kuwahara T."/>
            <person name="Nakayama-Imaohji H."/>
            <person name="Boudewijins M."/>
            <person name="Van Hoecke F."/>
            <person name="Bernier A.-M."/>
            <person name="Vandamme P."/>
        </authorList>
    </citation>
    <scope>NUCLEOTIDE SEQUENCE [LARGE SCALE GENOMIC DNA]</scope>
    <source>
        <strain evidence="6 7">NML 130206</strain>
    </source>
</reference>
<dbReference type="SMART" id="SM00382">
    <property type="entry name" value="AAA"/>
    <property type="match status" value="1"/>
</dbReference>
<dbReference type="InterPro" id="IPR003439">
    <property type="entry name" value="ABC_transporter-like_ATP-bd"/>
</dbReference>
<evidence type="ECO:0000313" key="7">
    <source>
        <dbReference type="Proteomes" id="UP000050488"/>
    </source>
</evidence>
<keyword evidence="3" id="KW-0547">Nucleotide-binding</keyword>
<dbReference type="PROSITE" id="PS00211">
    <property type="entry name" value="ABC_TRANSPORTER_1"/>
    <property type="match status" value="1"/>
</dbReference>
<dbReference type="Proteomes" id="UP000050488">
    <property type="component" value="Unassembled WGS sequence"/>
</dbReference>
<gene>
    <name evidence="6" type="primary">yxlF_1</name>
    <name evidence="6" type="ORF">Clow_00815</name>
</gene>
<dbReference type="EC" id="3.6.3.-" evidence="6"/>
<dbReference type="GO" id="GO:0005524">
    <property type="term" value="F:ATP binding"/>
    <property type="evidence" value="ECO:0007669"/>
    <property type="project" value="UniProtKB-KW"/>
</dbReference>
<dbReference type="InterPro" id="IPR017871">
    <property type="entry name" value="ABC_transporter-like_CS"/>
</dbReference>
<dbReference type="STRING" id="1544413.Clow_00815"/>
<protein>
    <submittedName>
        <fullName evidence="6">Putative ABC transporter ATP-binding protein YxlF</fullName>
        <ecNumber evidence="6">3.6.3.-</ecNumber>
    </submittedName>
</protein>
<dbReference type="GO" id="GO:0016887">
    <property type="term" value="F:ATP hydrolysis activity"/>
    <property type="evidence" value="ECO:0007669"/>
    <property type="project" value="InterPro"/>
</dbReference>
<dbReference type="InterPro" id="IPR027417">
    <property type="entry name" value="P-loop_NTPase"/>
</dbReference>
<dbReference type="EMBL" id="LKEV01000002">
    <property type="protein sequence ID" value="KQB86607.1"/>
    <property type="molecule type" value="Genomic_DNA"/>
</dbReference>
<dbReference type="InterPro" id="IPR003593">
    <property type="entry name" value="AAA+_ATPase"/>
</dbReference>
<evidence type="ECO:0000256" key="4">
    <source>
        <dbReference type="ARBA" id="ARBA00022840"/>
    </source>
</evidence>
<dbReference type="PANTHER" id="PTHR43335">
    <property type="entry name" value="ABC TRANSPORTER, ATP-BINDING PROTEIN"/>
    <property type="match status" value="1"/>
</dbReference>
<dbReference type="Pfam" id="PF00005">
    <property type="entry name" value="ABC_tran"/>
    <property type="match status" value="1"/>
</dbReference>
<sequence length="313" mass="33666">MWAAGFGGEDKTMLTIKNLTKTYKSKKAVDNLSFTVPDGLVTGFLGPNGAGKSTTMRMAVGLERPTSGTATFDGTDFRKLSHPGKVVGTLLDATWFHPGRSARAHLGMMASLQKVPMSRVDDVLERVGIAEVAHKKVGGYSLGMKQRFGLACALLGDPKHLLLDEPVNGLDPEGVHWMRDRIRELAAEGRSVLVSSHLLSEMSMTADRLVVIGRGQLVREGTVDEFVGTSGETVIEVKVDRPDVLEDALASAGIQVERGADNLLRVFGMDDPIEVGAMCRALDLTVAGLQRRTPSLEEAFLAATVDSTEYRAS</sequence>
<comment type="similarity">
    <text evidence="1">Belongs to the ABC transporter superfamily.</text>
</comment>
<name>A0A0Q1E237_9CORY</name>
<comment type="caution">
    <text evidence="6">The sequence shown here is derived from an EMBL/GenBank/DDBJ whole genome shotgun (WGS) entry which is preliminary data.</text>
</comment>
<dbReference type="CDD" id="cd03268">
    <property type="entry name" value="ABC_BcrA_bacitracin_resist"/>
    <property type="match status" value="1"/>
</dbReference>
<keyword evidence="7" id="KW-1185">Reference proteome</keyword>
<dbReference type="AlphaFoldDB" id="A0A0Q1E237"/>
<evidence type="ECO:0000313" key="6">
    <source>
        <dbReference type="EMBL" id="KQB86607.1"/>
    </source>
</evidence>
<keyword evidence="4 6" id="KW-0067">ATP-binding</keyword>
<accession>A0A0Q1E237</accession>
<proteinExistence type="inferred from homology"/>
<evidence type="ECO:0000256" key="1">
    <source>
        <dbReference type="ARBA" id="ARBA00005417"/>
    </source>
</evidence>
<dbReference type="PANTHER" id="PTHR43335:SF4">
    <property type="entry name" value="ABC TRANSPORTER, ATP-BINDING PROTEIN"/>
    <property type="match status" value="1"/>
</dbReference>
<evidence type="ECO:0000256" key="2">
    <source>
        <dbReference type="ARBA" id="ARBA00022448"/>
    </source>
</evidence>
<keyword evidence="2" id="KW-0813">Transport</keyword>
<dbReference type="PROSITE" id="PS50893">
    <property type="entry name" value="ABC_TRANSPORTER_2"/>
    <property type="match status" value="1"/>
</dbReference>
<dbReference type="Gene3D" id="3.40.50.300">
    <property type="entry name" value="P-loop containing nucleotide triphosphate hydrolases"/>
    <property type="match status" value="1"/>
</dbReference>
<evidence type="ECO:0000256" key="3">
    <source>
        <dbReference type="ARBA" id="ARBA00022741"/>
    </source>
</evidence>